<comment type="caution">
    <text evidence="2">The sequence shown here is derived from an EMBL/GenBank/DDBJ whole genome shotgun (WGS) entry which is preliminary data.</text>
</comment>
<evidence type="ECO:0000313" key="3">
    <source>
        <dbReference type="Proteomes" id="UP001642360"/>
    </source>
</evidence>
<evidence type="ECO:0000256" key="1">
    <source>
        <dbReference type="SAM" id="MobiDB-lite"/>
    </source>
</evidence>
<proteinExistence type="predicted"/>
<sequence length="376" mass="42086">MSYYGSDFYEGDSGEYHWNPYVSSYESYNHDVSTQASISYSGFEFNEPQSTDCPATYGDGDYYSVTSPEINYSTYSFNEPKLLEYYPTTYCDAYDPYETRSKISYSTYSFSEPKLIKYEPTPCGIGYFSSGTQYKISYSEMEFNVPEFVEYDPTPYDGGFDPTTTYGKPLPPSNEICYPRSMPESNGLALNGFSYGAISSPYGKDETGDLAIKSSNGSKASNTSEEGKKSNGESRDYSGHDRGNDRNLEKPVNLNQSEEREEYNNSDYPSSGYDYGYGNGGTRGYGSEYEKQVAAYGSGLEAMDLCESLFGYWPCLNRKDQSNNGNHENGNEGSNFNPWKGAADYIFGSPFGYGEQRGGGGYHGWSIYGGERYYQQ</sequence>
<dbReference type="PANTHER" id="PTHR33971:SF3">
    <property type="entry name" value="UBIQUITIN CARBOXYL-TERMINAL HYDROLASE 36"/>
    <property type="match status" value="1"/>
</dbReference>
<feature type="compositionally biased region" description="Polar residues" evidence="1">
    <location>
        <begin position="213"/>
        <end position="224"/>
    </location>
</feature>
<protein>
    <submittedName>
        <fullName evidence="2">Uncharacterized protein</fullName>
    </submittedName>
</protein>
<accession>A0ABC8RCE2</accession>
<organism evidence="2 3">
    <name type="scientific">Ilex paraguariensis</name>
    <name type="common">yerba mate</name>
    <dbReference type="NCBI Taxonomy" id="185542"/>
    <lineage>
        <taxon>Eukaryota</taxon>
        <taxon>Viridiplantae</taxon>
        <taxon>Streptophyta</taxon>
        <taxon>Embryophyta</taxon>
        <taxon>Tracheophyta</taxon>
        <taxon>Spermatophyta</taxon>
        <taxon>Magnoliopsida</taxon>
        <taxon>eudicotyledons</taxon>
        <taxon>Gunneridae</taxon>
        <taxon>Pentapetalae</taxon>
        <taxon>asterids</taxon>
        <taxon>campanulids</taxon>
        <taxon>Aquifoliales</taxon>
        <taxon>Aquifoliaceae</taxon>
        <taxon>Ilex</taxon>
    </lineage>
</organism>
<feature type="compositionally biased region" description="Basic and acidic residues" evidence="1">
    <location>
        <begin position="225"/>
        <end position="249"/>
    </location>
</feature>
<reference evidence="2 3" key="1">
    <citation type="submission" date="2024-02" db="EMBL/GenBank/DDBJ databases">
        <authorList>
            <person name="Vignale AGUSTIN F."/>
            <person name="Sosa J E."/>
            <person name="Modenutti C."/>
        </authorList>
    </citation>
    <scope>NUCLEOTIDE SEQUENCE [LARGE SCALE GENOMIC DNA]</scope>
</reference>
<dbReference type="PANTHER" id="PTHR33971">
    <property type="entry name" value="OS06G0232000 PROTEIN"/>
    <property type="match status" value="1"/>
</dbReference>
<feature type="region of interest" description="Disordered" evidence="1">
    <location>
        <begin position="209"/>
        <end position="275"/>
    </location>
</feature>
<name>A0ABC8RCE2_9AQUA</name>
<dbReference type="Proteomes" id="UP001642360">
    <property type="component" value="Unassembled WGS sequence"/>
</dbReference>
<gene>
    <name evidence="2" type="ORF">ILEXP_LOCUS10317</name>
</gene>
<dbReference type="InterPro" id="IPR038943">
    <property type="entry name" value="PLDrp1-like"/>
</dbReference>
<feature type="compositionally biased region" description="Low complexity" evidence="1">
    <location>
        <begin position="265"/>
        <end position="274"/>
    </location>
</feature>
<dbReference type="AlphaFoldDB" id="A0ABC8RCE2"/>
<dbReference type="EMBL" id="CAUOFW020001236">
    <property type="protein sequence ID" value="CAK9142638.1"/>
    <property type="molecule type" value="Genomic_DNA"/>
</dbReference>
<evidence type="ECO:0000313" key="2">
    <source>
        <dbReference type="EMBL" id="CAK9142638.1"/>
    </source>
</evidence>
<keyword evidence="3" id="KW-1185">Reference proteome</keyword>